<dbReference type="InterPro" id="IPR004389">
    <property type="entry name" value="Ribosomal_uL18_bac-type"/>
</dbReference>
<gene>
    <name evidence="7" type="primary">rplR</name>
    <name evidence="8" type="ordered locus">Emin_1402</name>
</gene>
<keyword evidence="5 7" id="KW-0687">Ribonucleoprotein</keyword>
<reference evidence="8 9" key="1">
    <citation type="journal article" date="2009" name="Appl. Environ. Microbiol.">
        <title>Genomic analysis of 'Elusimicrobium minutum,' the first cultivated representative of the phylum 'Elusimicrobia' (formerly termite group 1).</title>
        <authorList>
            <person name="Herlemann D.P.R."/>
            <person name="Geissinger O."/>
            <person name="Ikeda-Ohtsubo W."/>
            <person name="Kunin V."/>
            <person name="Sun H."/>
            <person name="Lapidus A."/>
            <person name="Hugenholtz P."/>
            <person name="Brune A."/>
        </authorList>
    </citation>
    <scope>NUCLEOTIDE SEQUENCE [LARGE SCALE GENOMIC DNA]</scope>
    <source>
        <strain evidence="8 9">Pei191</strain>
    </source>
</reference>
<dbReference type="Pfam" id="PF00861">
    <property type="entry name" value="Ribosomal_L18p"/>
    <property type="match status" value="1"/>
</dbReference>
<dbReference type="SUPFAM" id="SSF53137">
    <property type="entry name" value="Translational machinery components"/>
    <property type="match status" value="1"/>
</dbReference>
<evidence type="ECO:0000256" key="1">
    <source>
        <dbReference type="ARBA" id="ARBA00007116"/>
    </source>
</evidence>
<proteinExistence type="inferred from homology"/>
<protein>
    <recommendedName>
        <fullName evidence="6 7">Large ribosomal subunit protein uL18</fullName>
    </recommendedName>
</protein>
<evidence type="ECO:0000256" key="7">
    <source>
        <dbReference type="HAMAP-Rule" id="MF_01337"/>
    </source>
</evidence>
<dbReference type="InterPro" id="IPR057268">
    <property type="entry name" value="Ribosomal_L18"/>
</dbReference>
<name>B2KEK5_ELUMP</name>
<dbReference type="AlphaFoldDB" id="B2KEK5"/>
<comment type="subunit">
    <text evidence="7">Part of the 50S ribosomal subunit; part of the 5S rRNA/L5/L18/L25 subcomplex. Contacts the 5S and 23S rRNAs.</text>
</comment>
<evidence type="ECO:0000256" key="2">
    <source>
        <dbReference type="ARBA" id="ARBA00022730"/>
    </source>
</evidence>
<organism evidence="8 9">
    <name type="scientific">Elusimicrobium minutum (strain Pei191)</name>
    <dbReference type="NCBI Taxonomy" id="445932"/>
    <lineage>
        <taxon>Bacteria</taxon>
        <taxon>Pseudomonadati</taxon>
        <taxon>Elusimicrobiota</taxon>
        <taxon>Elusimicrobia</taxon>
        <taxon>Elusimicrobiales</taxon>
        <taxon>Elusimicrobiaceae</taxon>
        <taxon>Elusimicrobium</taxon>
    </lineage>
</organism>
<dbReference type="CDD" id="cd00432">
    <property type="entry name" value="Ribosomal_L18_L5e"/>
    <property type="match status" value="1"/>
</dbReference>
<dbReference type="Proteomes" id="UP000001029">
    <property type="component" value="Chromosome"/>
</dbReference>
<sequence>MATKQERYQYRKERTRKNLMEGGARRPRLSVYRSLKYLYAQVIDDNEGKTIVSATTLSKELEGKFKSSAKSIEAAKALGEIIAKKALDKGVTEVMFDRGGRIYHGRIKALADAAREAGLKF</sequence>
<dbReference type="HOGENOM" id="CLU_098841_0_1_0"/>
<evidence type="ECO:0000313" key="8">
    <source>
        <dbReference type="EMBL" id="ACC98951.1"/>
    </source>
</evidence>
<dbReference type="PANTHER" id="PTHR12899:SF3">
    <property type="entry name" value="LARGE RIBOSOMAL SUBUNIT PROTEIN UL18M"/>
    <property type="match status" value="1"/>
</dbReference>
<dbReference type="InterPro" id="IPR005484">
    <property type="entry name" value="Ribosomal_uL18_bac/plant/anim"/>
</dbReference>
<keyword evidence="4 7" id="KW-0689">Ribosomal protein</keyword>
<evidence type="ECO:0000256" key="3">
    <source>
        <dbReference type="ARBA" id="ARBA00022884"/>
    </source>
</evidence>
<comment type="similarity">
    <text evidence="1 7">Belongs to the universal ribosomal protein uL18 family.</text>
</comment>
<dbReference type="EMBL" id="CP001055">
    <property type="protein sequence ID" value="ACC98951.1"/>
    <property type="molecule type" value="Genomic_DNA"/>
</dbReference>
<dbReference type="STRING" id="445932.Emin_1402"/>
<keyword evidence="2 7" id="KW-0699">rRNA-binding</keyword>
<dbReference type="FunFam" id="3.30.420.100:FF:000001">
    <property type="entry name" value="50S ribosomal protein L18"/>
    <property type="match status" value="1"/>
</dbReference>
<dbReference type="Gene3D" id="3.30.420.100">
    <property type="match status" value="1"/>
</dbReference>
<dbReference type="GO" id="GO:0006412">
    <property type="term" value="P:translation"/>
    <property type="evidence" value="ECO:0007669"/>
    <property type="project" value="UniProtKB-UniRule"/>
</dbReference>
<dbReference type="GO" id="GO:0003735">
    <property type="term" value="F:structural constituent of ribosome"/>
    <property type="evidence" value="ECO:0007669"/>
    <property type="project" value="InterPro"/>
</dbReference>
<keyword evidence="9" id="KW-1185">Reference proteome</keyword>
<keyword evidence="3 7" id="KW-0694">RNA-binding</keyword>
<dbReference type="GO" id="GO:0022625">
    <property type="term" value="C:cytosolic large ribosomal subunit"/>
    <property type="evidence" value="ECO:0007669"/>
    <property type="project" value="TreeGrafter"/>
</dbReference>
<dbReference type="KEGG" id="emi:Emin_1402"/>
<accession>B2KEK5</accession>
<dbReference type="PANTHER" id="PTHR12899">
    <property type="entry name" value="39S RIBOSOMAL PROTEIN L18, MITOCHONDRIAL"/>
    <property type="match status" value="1"/>
</dbReference>
<evidence type="ECO:0000256" key="6">
    <source>
        <dbReference type="ARBA" id="ARBA00035197"/>
    </source>
</evidence>
<comment type="function">
    <text evidence="7">This is one of the proteins that bind and probably mediate the attachment of the 5S RNA into the large ribosomal subunit, where it forms part of the central protuberance.</text>
</comment>
<dbReference type="HAMAP" id="MF_01337_B">
    <property type="entry name" value="Ribosomal_uL18_B"/>
    <property type="match status" value="1"/>
</dbReference>
<dbReference type="GO" id="GO:0008097">
    <property type="term" value="F:5S rRNA binding"/>
    <property type="evidence" value="ECO:0007669"/>
    <property type="project" value="TreeGrafter"/>
</dbReference>
<evidence type="ECO:0000313" key="9">
    <source>
        <dbReference type="Proteomes" id="UP000001029"/>
    </source>
</evidence>
<evidence type="ECO:0000256" key="5">
    <source>
        <dbReference type="ARBA" id="ARBA00023274"/>
    </source>
</evidence>
<dbReference type="RefSeq" id="WP_012415566.1">
    <property type="nucleotide sequence ID" value="NC_010644.1"/>
</dbReference>
<dbReference type="OrthoDB" id="9810939at2"/>
<evidence type="ECO:0000256" key="4">
    <source>
        <dbReference type="ARBA" id="ARBA00022980"/>
    </source>
</evidence>
<dbReference type="NCBIfam" id="TIGR00060">
    <property type="entry name" value="L18_bact"/>
    <property type="match status" value="1"/>
</dbReference>